<evidence type="ECO:0000259" key="15">
    <source>
        <dbReference type="PROSITE" id="PS51192"/>
    </source>
</evidence>
<dbReference type="GO" id="GO:0005524">
    <property type="term" value="F:ATP binding"/>
    <property type="evidence" value="ECO:0007669"/>
    <property type="project" value="UniProtKB-UniRule"/>
</dbReference>
<dbReference type="PANTHER" id="PTHR14025">
    <property type="entry name" value="FANCONI ANEMIA GROUP M FANCM FAMILY MEMBER"/>
    <property type="match status" value="1"/>
</dbReference>
<feature type="compositionally biased region" description="Polar residues" evidence="14">
    <location>
        <begin position="89"/>
        <end position="102"/>
    </location>
</feature>
<evidence type="ECO:0000256" key="2">
    <source>
        <dbReference type="ARBA" id="ARBA00004123"/>
    </source>
</evidence>
<evidence type="ECO:0000256" key="6">
    <source>
        <dbReference type="ARBA" id="ARBA00022763"/>
    </source>
</evidence>
<dbReference type="GO" id="GO:0000400">
    <property type="term" value="F:four-way junction DNA binding"/>
    <property type="evidence" value="ECO:0007669"/>
    <property type="project" value="TreeGrafter"/>
</dbReference>
<dbReference type="SMART" id="SM00490">
    <property type="entry name" value="HELICc"/>
    <property type="match status" value="1"/>
</dbReference>
<evidence type="ECO:0000256" key="14">
    <source>
        <dbReference type="SAM" id="MobiDB-lite"/>
    </source>
</evidence>
<dbReference type="AlphaFoldDB" id="A0A0D2B1F6"/>
<keyword evidence="10" id="KW-0234">DNA repair</keyword>
<dbReference type="InterPro" id="IPR027417">
    <property type="entry name" value="P-loop_NTPase"/>
</dbReference>
<proteinExistence type="inferred from homology"/>
<dbReference type="Pfam" id="PF04851">
    <property type="entry name" value="ResIII"/>
    <property type="match status" value="1"/>
</dbReference>
<evidence type="ECO:0000256" key="10">
    <source>
        <dbReference type="ARBA" id="ARBA00023204"/>
    </source>
</evidence>
<feature type="region of interest" description="Disordered" evidence="14">
    <location>
        <begin position="954"/>
        <end position="1069"/>
    </location>
</feature>
<dbReference type="OrthoDB" id="164902at2759"/>
<dbReference type="Gene3D" id="1.20.1320.20">
    <property type="entry name" value="hef helicase domain"/>
    <property type="match status" value="1"/>
</dbReference>
<evidence type="ECO:0000256" key="4">
    <source>
        <dbReference type="ARBA" id="ARBA00011390"/>
    </source>
</evidence>
<dbReference type="GeneID" id="27353736"/>
<dbReference type="Pfam" id="PF00271">
    <property type="entry name" value="Helicase_C"/>
    <property type="match status" value="1"/>
</dbReference>
<feature type="compositionally biased region" description="Basic and acidic residues" evidence="14">
    <location>
        <begin position="67"/>
        <end position="87"/>
    </location>
</feature>
<comment type="subunit">
    <text evidence="4 13">Interacts with the MHF histone-fold complex to form the FANCM-MHF complex.</text>
</comment>
<dbReference type="CDD" id="cd12091">
    <property type="entry name" value="FANCM_ID"/>
    <property type="match status" value="1"/>
</dbReference>
<dbReference type="Proteomes" id="UP000053342">
    <property type="component" value="Unassembled WGS sequence"/>
</dbReference>
<evidence type="ECO:0000313" key="18">
    <source>
        <dbReference type="Proteomes" id="UP000053342"/>
    </source>
</evidence>
<feature type="compositionally biased region" description="Polar residues" evidence="14">
    <location>
        <begin position="1"/>
        <end position="16"/>
    </location>
</feature>
<dbReference type="InterPro" id="IPR001650">
    <property type="entry name" value="Helicase_C-like"/>
</dbReference>
<evidence type="ECO:0000256" key="12">
    <source>
        <dbReference type="ARBA" id="ARBA00047995"/>
    </source>
</evidence>
<feature type="domain" description="Helicase C-terminal" evidence="16">
    <location>
        <begin position="620"/>
        <end position="806"/>
    </location>
</feature>
<dbReference type="InterPro" id="IPR006935">
    <property type="entry name" value="Helicase/UvrB_N"/>
</dbReference>
<feature type="region of interest" description="Disordered" evidence="14">
    <location>
        <begin position="813"/>
        <end position="840"/>
    </location>
</feature>
<dbReference type="InterPro" id="IPR014001">
    <property type="entry name" value="Helicase_ATP-bd"/>
</dbReference>
<feature type="compositionally biased region" description="Low complexity" evidence="14">
    <location>
        <begin position="997"/>
        <end position="1006"/>
    </location>
</feature>
<dbReference type="PROSITE" id="PS51194">
    <property type="entry name" value="HELICASE_CTER"/>
    <property type="match status" value="1"/>
</dbReference>
<accession>A0A0D2B1F6</accession>
<dbReference type="RefSeq" id="XP_016266182.1">
    <property type="nucleotide sequence ID" value="XM_016402285.1"/>
</dbReference>
<evidence type="ECO:0000256" key="11">
    <source>
        <dbReference type="ARBA" id="ARBA00023242"/>
    </source>
</evidence>
<evidence type="ECO:0000259" key="16">
    <source>
        <dbReference type="PROSITE" id="PS51194"/>
    </source>
</evidence>
<protein>
    <recommendedName>
        <fullName evidence="13">ATP-dependent DNA helicase</fullName>
        <ecNumber evidence="13">3.6.4.12</ecNumber>
    </recommendedName>
</protein>
<dbReference type="PROSITE" id="PS51192">
    <property type="entry name" value="HELICASE_ATP_BIND_1"/>
    <property type="match status" value="1"/>
</dbReference>
<dbReference type="SUPFAM" id="SSF52540">
    <property type="entry name" value="P-loop containing nucleoside triphosphate hydrolases"/>
    <property type="match status" value="1"/>
</dbReference>
<dbReference type="CDD" id="cd18801">
    <property type="entry name" value="SF2_C_FANCM_Hef"/>
    <property type="match status" value="1"/>
</dbReference>
<dbReference type="GO" id="GO:0016887">
    <property type="term" value="F:ATP hydrolysis activity"/>
    <property type="evidence" value="ECO:0007669"/>
    <property type="project" value="RHEA"/>
</dbReference>
<keyword evidence="5" id="KW-0547">Nucleotide-binding</keyword>
<keyword evidence="8" id="KW-0347">Helicase</keyword>
<dbReference type="EC" id="3.6.4.12" evidence="13"/>
<feature type="region of interest" description="Disordered" evidence="14">
    <location>
        <begin position="212"/>
        <end position="245"/>
    </location>
</feature>
<keyword evidence="18" id="KW-1185">Reference proteome</keyword>
<feature type="region of interest" description="Disordered" evidence="14">
    <location>
        <begin position="854"/>
        <end position="874"/>
    </location>
</feature>
<evidence type="ECO:0000256" key="8">
    <source>
        <dbReference type="ARBA" id="ARBA00022806"/>
    </source>
</evidence>
<feature type="compositionally biased region" description="Acidic residues" evidence="14">
    <location>
        <begin position="40"/>
        <end position="66"/>
    </location>
</feature>
<dbReference type="GO" id="GO:0043138">
    <property type="term" value="F:3'-5' DNA helicase activity"/>
    <property type="evidence" value="ECO:0007669"/>
    <property type="project" value="InterPro"/>
</dbReference>
<comment type="subcellular location">
    <subcellularLocation>
        <location evidence="2 13">Nucleus</location>
    </subcellularLocation>
</comment>
<feature type="compositionally biased region" description="Basic residues" evidence="14">
    <location>
        <begin position="25"/>
        <end position="35"/>
    </location>
</feature>
<feature type="region of interest" description="Disordered" evidence="14">
    <location>
        <begin position="1"/>
        <end position="125"/>
    </location>
</feature>
<feature type="region of interest" description="Disordered" evidence="14">
    <location>
        <begin position="1117"/>
        <end position="1151"/>
    </location>
</feature>
<dbReference type="Gene3D" id="3.40.50.300">
    <property type="entry name" value="P-loop containing nucleotide triphosphate hydrolases"/>
    <property type="match status" value="2"/>
</dbReference>
<evidence type="ECO:0000256" key="5">
    <source>
        <dbReference type="ARBA" id="ARBA00022741"/>
    </source>
</evidence>
<evidence type="ECO:0000313" key="17">
    <source>
        <dbReference type="EMBL" id="KIW45966.1"/>
    </source>
</evidence>
<comment type="function">
    <text evidence="1 13">ATP-dependent DNA helicase involved in DNA damage repair by homologous recombination and in genome maintenance. Capable of unwinding D-loops. Plays a role in limiting crossover recombinants during mitotic DNA double-strand break (DSB) repair. Component of a FANCM-MHF complex which promotes gene conversion at blocked replication forks, probably by reversal of the stalled fork.</text>
</comment>
<dbReference type="SMART" id="SM00487">
    <property type="entry name" value="DEXDc"/>
    <property type="match status" value="1"/>
</dbReference>
<dbReference type="VEuPathDB" id="FungiDB:PV06_01662"/>
<feature type="compositionally biased region" description="Polar residues" evidence="14">
    <location>
        <begin position="212"/>
        <end position="239"/>
    </location>
</feature>
<dbReference type="HOGENOM" id="CLU_002513_0_0_1"/>
<dbReference type="PANTHER" id="PTHR14025:SF20">
    <property type="entry name" value="FANCONI ANEMIA GROUP M PROTEIN"/>
    <property type="match status" value="1"/>
</dbReference>
<feature type="compositionally biased region" description="Basic residues" evidence="14">
    <location>
        <begin position="822"/>
        <end position="837"/>
    </location>
</feature>
<dbReference type="GO" id="GO:0036297">
    <property type="term" value="P:interstrand cross-link repair"/>
    <property type="evidence" value="ECO:0007669"/>
    <property type="project" value="UniProtKB-ARBA"/>
</dbReference>
<dbReference type="GO" id="GO:0005634">
    <property type="term" value="C:nucleus"/>
    <property type="evidence" value="ECO:0007669"/>
    <property type="project" value="UniProtKB-SubCell"/>
</dbReference>
<keyword evidence="9" id="KW-0067">ATP-binding</keyword>
<evidence type="ECO:0000256" key="9">
    <source>
        <dbReference type="ARBA" id="ARBA00022840"/>
    </source>
</evidence>
<evidence type="ECO:0000256" key="3">
    <source>
        <dbReference type="ARBA" id="ARBA00009889"/>
    </source>
</evidence>
<dbReference type="STRING" id="215243.A0A0D2B1F6"/>
<keyword evidence="11" id="KW-0539">Nucleus</keyword>
<sequence>MSSSSSDDNVLVPSSQTDDDDNPRARKRQRRSRPSSHHDDEEDEYDLPSYDDEVDEANVEGEEENDDNNRKSKYEDRTHYPEAERQPDTFVTQLTQQWSSPSRIRGARWMKPRDSPSPSPARLPSARSTIVATGVGASTNNLAAADDFEVEDEDEDDIALLAAFEAVETAAAQHDVVPAAANGNAASNSSSNTTAGRGPIQRSTSFRQTTLHGMHTTQQDPAPPSRTQQSQQAKTTRNNWPLVVSRNETPTHHSIDREAMATWVYPTNLGRIRDYQYNIVHKGLFHNLLVALPTGLGKTFIAATVMLNWFRWTRDAQIIFVAPTKPLVSQQIDACFNIAGIPRSETTMLTGEVSPGIRAEEWQEKRVFFMTPQTLINDLKNGMADPKKIVLVVVDEAHKATGNYAYVEVVKFLRRFNMSFRVLALTATPGATVEAVQEVIDGLGIARTEIRTEESLDIRDFVHARNVETQVFENSDEMSMCLELFSSAIQPLMNKLNSQNAYWGKDPEKITLYGLKMAQDKWRVSEAGRRASQGIKGMVSAIFAVVMSLAHSLELLKYHGIGPFYHKMKLFASGETGKGKYAKQITDDENFKKLMSRLQIWINDPNFIGHPKLSYLKEVVLNHFLDAGEGRGGGNTSQPANTRIMIFAHYRDSAEEITRVLNRHGPMIRAHVFVGQSGTKGSEGMDQKTQLDIIKKFKAGTYNTIVATSIGEEGLDIGEVDLIVCYDCSKSPIRMLQRMGRTGRKRAGNIVLLLMRGKEEHDFFAAKDNYQKMQEKIESGREFQYHEDLSPRIIPREIVPSVDKRVVEIPIENTQPGSLEPKKRRRAKNPKKPAKKFHMPDGVETGFTFLGKGKKAKQHVQKEEAKTKTIRSRTDRAVASLPSLETVLLTTTEEEQLDDRYVKLTGTAEDQYIQHVRFDAFPRQQQRLGRTMVVKHSRATETLVKAFKAMHDPLRDWEPPWEDERLDGDTDKRSAAAGATTRRRKDTIRRAVERSTRSSSPLRPSLATNGPLGQYDYDGGGGGGDGEDDDYDQDSFIDDGSLAQSGPGAESSDRDLSPPEPSPVALTKPFWISQESVGFDDAGGEEELPELASLFGNGKSGGQATTSATSAAVVAASQKAGRKWKQPPVSNNSKLSRARRVIDSDDEDEST</sequence>
<dbReference type="EMBL" id="KN847333">
    <property type="protein sequence ID" value="KIW45966.1"/>
    <property type="molecule type" value="Genomic_DNA"/>
</dbReference>
<dbReference type="GO" id="GO:0045003">
    <property type="term" value="P:double-strand break repair via synthesis-dependent strand annealing"/>
    <property type="evidence" value="ECO:0007669"/>
    <property type="project" value="TreeGrafter"/>
</dbReference>
<comment type="catalytic activity">
    <reaction evidence="12 13">
        <text>ATP + H2O = ADP + phosphate + H(+)</text>
        <dbReference type="Rhea" id="RHEA:13065"/>
        <dbReference type="ChEBI" id="CHEBI:15377"/>
        <dbReference type="ChEBI" id="CHEBI:15378"/>
        <dbReference type="ChEBI" id="CHEBI:30616"/>
        <dbReference type="ChEBI" id="CHEBI:43474"/>
        <dbReference type="ChEBI" id="CHEBI:456216"/>
        <dbReference type="EC" id="3.6.4.12"/>
    </reaction>
</comment>
<dbReference type="InterPro" id="IPR044749">
    <property type="entry name" value="FANCM_DEXDc"/>
</dbReference>
<comment type="similarity">
    <text evidence="3 13">Belongs to the DEAD box helicase family. DEAH subfamily. FANCM sub-subfamily.</text>
</comment>
<evidence type="ECO:0000256" key="13">
    <source>
        <dbReference type="RuleBase" id="RU367027"/>
    </source>
</evidence>
<feature type="compositionally biased region" description="Basic and acidic residues" evidence="14">
    <location>
        <begin position="860"/>
        <end position="874"/>
    </location>
</feature>
<feature type="domain" description="Helicase ATP-binding" evidence="15">
    <location>
        <begin position="279"/>
        <end position="447"/>
    </location>
</feature>
<gene>
    <name evidence="17" type="ORF">PV06_01662</name>
</gene>
<name>A0A0D2B1F6_9EURO</name>
<dbReference type="GO" id="GO:0009378">
    <property type="term" value="F:four-way junction helicase activity"/>
    <property type="evidence" value="ECO:0007669"/>
    <property type="project" value="TreeGrafter"/>
</dbReference>
<dbReference type="CDD" id="cd18033">
    <property type="entry name" value="DEXDc_FANCM"/>
    <property type="match status" value="1"/>
</dbReference>
<keyword evidence="6" id="KW-0227">DNA damage</keyword>
<dbReference type="InterPro" id="IPR039686">
    <property type="entry name" value="FANCM/Mph1-like_ID"/>
</dbReference>
<reference evidence="17 18" key="1">
    <citation type="submission" date="2015-01" db="EMBL/GenBank/DDBJ databases">
        <title>The Genome Sequence of Exophiala oligosperma CBS72588.</title>
        <authorList>
            <consortium name="The Broad Institute Genomics Platform"/>
            <person name="Cuomo C."/>
            <person name="de Hoog S."/>
            <person name="Gorbushina A."/>
            <person name="Stielow B."/>
            <person name="Teixiera M."/>
            <person name="Abouelleil A."/>
            <person name="Chapman S.B."/>
            <person name="Priest M."/>
            <person name="Young S.K."/>
            <person name="Wortman J."/>
            <person name="Nusbaum C."/>
            <person name="Birren B."/>
        </authorList>
    </citation>
    <scope>NUCLEOTIDE SEQUENCE [LARGE SCALE GENOMIC DNA]</scope>
    <source>
        <strain evidence="17 18">CBS 72588</strain>
    </source>
</reference>
<evidence type="ECO:0000256" key="1">
    <source>
        <dbReference type="ARBA" id="ARBA00003813"/>
    </source>
</evidence>
<feature type="compositionally biased region" description="Acidic residues" evidence="14">
    <location>
        <begin position="1025"/>
        <end position="1037"/>
    </location>
</feature>
<evidence type="ECO:0000256" key="7">
    <source>
        <dbReference type="ARBA" id="ARBA00022801"/>
    </source>
</evidence>
<organism evidence="17 18">
    <name type="scientific">Exophiala oligosperma</name>
    <dbReference type="NCBI Taxonomy" id="215243"/>
    <lineage>
        <taxon>Eukaryota</taxon>
        <taxon>Fungi</taxon>
        <taxon>Dikarya</taxon>
        <taxon>Ascomycota</taxon>
        <taxon>Pezizomycotina</taxon>
        <taxon>Eurotiomycetes</taxon>
        <taxon>Chaetothyriomycetidae</taxon>
        <taxon>Chaetothyriales</taxon>
        <taxon>Herpotrichiellaceae</taxon>
        <taxon>Exophiala</taxon>
    </lineage>
</organism>
<keyword evidence="7" id="KW-0378">Hydrolase</keyword>
<dbReference type="FunFam" id="3.40.50.300:FF:000861">
    <property type="entry name" value="Fanconi anemia, complementation group M"/>
    <property type="match status" value="1"/>
</dbReference>